<dbReference type="EC" id="3.6.1.9" evidence="3"/>
<comment type="catalytic activity">
    <reaction evidence="3">
        <text>UTP + H2O = UMP + diphosphate + H(+)</text>
        <dbReference type="Rhea" id="RHEA:29395"/>
        <dbReference type="ChEBI" id="CHEBI:15377"/>
        <dbReference type="ChEBI" id="CHEBI:15378"/>
        <dbReference type="ChEBI" id="CHEBI:33019"/>
        <dbReference type="ChEBI" id="CHEBI:46398"/>
        <dbReference type="ChEBI" id="CHEBI:57865"/>
        <dbReference type="EC" id="3.6.1.9"/>
    </reaction>
</comment>
<feature type="site" description="Important for substrate specificity" evidence="3">
    <location>
        <position position="67"/>
    </location>
</feature>
<gene>
    <name evidence="4" type="ORF">SAMN02745245_00243</name>
</gene>
<reference evidence="4 5" key="1">
    <citation type="submission" date="2016-11" db="EMBL/GenBank/DDBJ databases">
        <authorList>
            <person name="Jaros S."/>
            <person name="Januszkiewicz K."/>
            <person name="Wedrychowicz H."/>
        </authorList>
    </citation>
    <scope>NUCLEOTIDE SEQUENCE [LARGE SCALE GENOMIC DNA]</scope>
    <source>
        <strain evidence="4 5">DSM 21120</strain>
    </source>
</reference>
<feature type="site" description="Important for substrate specificity" evidence="3">
    <location>
        <position position="10"/>
    </location>
</feature>
<proteinExistence type="inferred from homology"/>
<dbReference type="Gene3D" id="3.90.950.10">
    <property type="match status" value="1"/>
</dbReference>
<dbReference type="InterPro" id="IPR029001">
    <property type="entry name" value="ITPase-like_fam"/>
</dbReference>
<comment type="caution">
    <text evidence="3">Lacks conserved residue(s) required for the propagation of feature annotation.</text>
</comment>
<dbReference type="CDD" id="cd00555">
    <property type="entry name" value="Maf"/>
    <property type="match status" value="1"/>
</dbReference>
<dbReference type="PANTHER" id="PTHR43213:SF5">
    <property type="entry name" value="BIFUNCTIONAL DTTP_UTP PYROPHOSPHATASE_METHYLTRANSFERASE PROTEIN-RELATED"/>
    <property type="match status" value="1"/>
</dbReference>
<dbReference type="HAMAP" id="MF_00528">
    <property type="entry name" value="Maf"/>
    <property type="match status" value="1"/>
</dbReference>
<evidence type="ECO:0000256" key="2">
    <source>
        <dbReference type="ARBA" id="ARBA00022801"/>
    </source>
</evidence>
<dbReference type="PANTHER" id="PTHR43213">
    <property type="entry name" value="BIFUNCTIONAL DTTP/UTP PYROPHOSPHATASE/METHYLTRANSFERASE PROTEIN-RELATED"/>
    <property type="match status" value="1"/>
</dbReference>
<accession>A0A1M5PAK4</accession>
<sequence length="202" mass="22742">MIVLASNSPRRKEILKKFIDFSVVTYDIEENNEYYSSPEQLTMALSFEKGIKVAIDNPKDIVISADTIVTIDSKVMGKPIDISDAKNMLEELSGKVHEVITGYSIFNINKKIKYTDHVKSNVKFKELSNKDIKYYLDTDEYIGKAGAYAIQGYGSLLVEYIEGDFNNIVGLPISKISDKLYDFFGISLMKEVVKGGKKGMHL</sequence>
<comment type="cofactor">
    <cofactor evidence="1 3">
        <name>a divalent metal cation</name>
        <dbReference type="ChEBI" id="CHEBI:60240"/>
    </cofactor>
</comment>
<dbReference type="OrthoDB" id="9807767at2"/>
<dbReference type="GO" id="GO:0009117">
    <property type="term" value="P:nucleotide metabolic process"/>
    <property type="evidence" value="ECO:0007669"/>
    <property type="project" value="UniProtKB-KW"/>
</dbReference>
<dbReference type="Proteomes" id="UP000184032">
    <property type="component" value="Unassembled WGS sequence"/>
</dbReference>
<comment type="function">
    <text evidence="3">Nucleoside triphosphate pyrophosphatase that hydrolyzes dTTP and UTP. May have a dual role in cell division arrest and in preventing the incorporation of modified nucleotides into cellular nucleic acids.</text>
</comment>
<comment type="similarity">
    <text evidence="3">Belongs to the Maf family. YhdE subfamily.</text>
</comment>
<keyword evidence="2 3" id="KW-0378">Hydrolase</keyword>
<feature type="active site" description="Proton acceptor" evidence="3">
    <location>
        <position position="66"/>
    </location>
</feature>
<comment type="subcellular location">
    <subcellularLocation>
        <location evidence="3">Cytoplasm</location>
    </subcellularLocation>
</comment>
<keyword evidence="3" id="KW-0963">Cytoplasm</keyword>
<dbReference type="AlphaFoldDB" id="A0A1M5PAK4"/>
<dbReference type="STRING" id="1120995.SAMN02745245_00243"/>
<dbReference type="SUPFAM" id="SSF52972">
    <property type="entry name" value="ITPase-like"/>
    <property type="match status" value="1"/>
</dbReference>
<organism evidence="4 5">
    <name type="scientific">Anaerosphaera aminiphila DSM 21120</name>
    <dbReference type="NCBI Taxonomy" id="1120995"/>
    <lineage>
        <taxon>Bacteria</taxon>
        <taxon>Bacillati</taxon>
        <taxon>Bacillota</taxon>
        <taxon>Tissierellia</taxon>
        <taxon>Tissierellales</taxon>
        <taxon>Peptoniphilaceae</taxon>
        <taxon>Anaerosphaera</taxon>
    </lineage>
</organism>
<dbReference type="PIRSF" id="PIRSF006305">
    <property type="entry name" value="Maf"/>
    <property type="match status" value="1"/>
</dbReference>
<evidence type="ECO:0000256" key="3">
    <source>
        <dbReference type="HAMAP-Rule" id="MF_00528"/>
    </source>
</evidence>
<comment type="catalytic activity">
    <reaction evidence="3">
        <text>dTTP + H2O = dTMP + diphosphate + H(+)</text>
        <dbReference type="Rhea" id="RHEA:28534"/>
        <dbReference type="ChEBI" id="CHEBI:15377"/>
        <dbReference type="ChEBI" id="CHEBI:15378"/>
        <dbReference type="ChEBI" id="CHEBI:33019"/>
        <dbReference type="ChEBI" id="CHEBI:37568"/>
        <dbReference type="ChEBI" id="CHEBI:63528"/>
        <dbReference type="EC" id="3.6.1.9"/>
    </reaction>
</comment>
<dbReference type="NCBIfam" id="TIGR00172">
    <property type="entry name" value="maf"/>
    <property type="match status" value="1"/>
</dbReference>
<protein>
    <recommendedName>
        <fullName evidence="3">dTTP/UTP pyrophosphatase</fullName>
        <shortName evidence="3">dTTPase/UTPase</shortName>
        <ecNumber evidence="3">3.6.1.9</ecNumber>
    </recommendedName>
    <alternativeName>
        <fullName evidence="3">Nucleoside triphosphate pyrophosphatase</fullName>
    </alternativeName>
    <alternativeName>
        <fullName evidence="3">Nucleotide pyrophosphatase</fullName>
        <shortName evidence="3">Nucleotide PPase</shortName>
    </alternativeName>
</protein>
<dbReference type="RefSeq" id="WP_073182987.1">
    <property type="nucleotide sequence ID" value="NZ_FQXI01000001.1"/>
</dbReference>
<evidence type="ECO:0000313" key="5">
    <source>
        <dbReference type="Proteomes" id="UP000184032"/>
    </source>
</evidence>
<dbReference type="Pfam" id="PF02545">
    <property type="entry name" value="Maf"/>
    <property type="match status" value="1"/>
</dbReference>
<evidence type="ECO:0000256" key="1">
    <source>
        <dbReference type="ARBA" id="ARBA00001968"/>
    </source>
</evidence>
<dbReference type="GO" id="GO:0036221">
    <property type="term" value="F:UTP diphosphatase activity"/>
    <property type="evidence" value="ECO:0007669"/>
    <property type="project" value="RHEA"/>
</dbReference>
<keyword evidence="5" id="KW-1185">Reference proteome</keyword>
<name>A0A1M5PAK4_9FIRM</name>
<dbReference type="EMBL" id="FQXI01000001">
    <property type="protein sequence ID" value="SHG98717.1"/>
    <property type="molecule type" value="Genomic_DNA"/>
</dbReference>
<dbReference type="InterPro" id="IPR003697">
    <property type="entry name" value="Maf-like"/>
</dbReference>
<dbReference type="GO" id="GO:0036218">
    <property type="term" value="F:dTTP diphosphatase activity"/>
    <property type="evidence" value="ECO:0007669"/>
    <property type="project" value="RHEA"/>
</dbReference>
<feature type="site" description="Important for substrate specificity" evidence="3">
    <location>
        <position position="151"/>
    </location>
</feature>
<dbReference type="GO" id="GO:0005737">
    <property type="term" value="C:cytoplasm"/>
    <property type="evidence" value="ECO:0007669"/>
    <property type="project" value="UniProtKB-SubCell"/>
</dbReference>
<evidence type="ECO:0000313" key="4">
    <source>
        <dbReference type="EMBL" id="SHG98717.1"/>
    </source>
</evidence>
<keyword evidence="3" id="KW-0546">Nucleotide metabolism</keyword>